<name>A0A1Y2MEY3_EPING</name>
<keyword evidence="3" id="KW-1185">Reference proteome</keyword>
<dbReference type="OMA" id="DYYDMPV"/>
<dbReference type="STRING" id="105696.A0A1Y2MEY3"/>
<proteinExistence type="predicted"/>
<feature type="compositionally biased region" description="Acidic residues" evidence="1">
    <location>
        <begin position="51"/>
        <end position="62"/>
    </location>
</feature>
<evidence type="ECO:0000313" key="3">
    <source>
        <dbReference type="Proteomes" id="UP000193240"/>
    </source>
</evidence>
<dbReference type="EMBL" id="KZ107838">
    <property type="protein sequence ID" value="OSS54532.1"/>
    <property type="molecule type" value="Genomic_DNA"/>
</dbReference>
<feature type="region of interest" description="Disordered" evidence="1">
    <location>
        <begin position="112"/>
        <end position="139"/>
    </location>
</feature>
<sequence length="470" mass="52113">MQTLGKDYYDIPDDELPSANFAARPVSEISELGLLFDGLWTLMGITSSLEDTDGEGNVEDDPTPVAHTPDTPKMLQPEMPRTPPATPAITVTSPSKRQSLRQHLRRYSDVAAMVRRSSSRQTSDTAPPDSFTSTQYAPQVPRRVMSARLEKRDAALGRHSMHMSFESDLKARRVLGIGETVMEEERPRQTVAYTESEDLRGRLLDLEQTNASFSRKPRVREALKKKQLTKLRMDVVTPGSDQFVDSPQSMTATPVELYSAHKPQPLPQPGRFRPTSAIHGRRGTSTPVSPKTPSAFWRPQPPSSDVLAGNEDLGDAYETRMYVPGPICLEKHPAMLRKDSAATLDPFASETDPAVRRPSDLLALDQTVVFFDGMGLIEEATDECLDRYWLRTPQQALQETDLDVLELDPVSPWSQQSSHSRATSSTLSRFSFSSASSGASVPQDSPQKRQLIRLRRLLSPALPGFKGNEG</sequence>
<accession>A0A1Y2MEY3</accession>
<reference evidence="2 3" key="1">
    <citation type="journal article" date="2017" name="Genome Announc.">
        <title>Genome sequence of the saprophytic ascomycete Epicoccum nigrum ICMP 19927 strain isolated from New Zealand.</title>
        <authorList>
            <person name="Fokin M."/>
            <person name="Fleetwood D."/>
            <person name="Weir B.S."/>
            <person name="Villas-Boas S.G."/>
        </authorList>
    </citation>
    <scope>NUCLEOTIDE SEQUENCE [LARGE SCALE GENOMIC DNA]</scope>
    <source>
        <strain evidence="2 3">ICMP 19927</strain>
    </source>
</reference>
<feature type="region of interest" description="Disordered" evidence="1">
    <location>
        <begin position="51"/>
        <end position="100"/>
    </location>
</feature>
<dbReference type="AlphaFoldDB" id="A0A1Y2MEY3"/>
<protein>
    <submittedName>
        <fullName evidence="2">Uncharacterized protein</fullName>
    </submittedName>
</protein>
<dbReference type="InParanoid" id="A0A1Y2MEY3"/>
<organism evidence="2 3">
    <name type="scientific">Epicoccum nigrum</name>
    <name type="common">Soil fungus</name>
    <name type="synonym">Epicoccum purpurascens</name>
    <dbReference type="NCBI Taxonomy" id="105696"/>
    <lineage>
        <taxon>Eukaryota</taxon>
        <taxon>Fungi</taxon>
        <taxon>Dikarya</taxon>
        <taxon>Ascomycota</taxon>
        <taxon>Pezizomycotina</taxon>
        <taxon>Dothideomycetes</taxon>
        <taxon>Pleosporomycetidae</taxon>
        <taxon>Pleosporales</taxon>
        <taxon>Pleosporineae</taxon>
        <taxon>Didymellaceae</taxon>
        <taxon>Epicoccum</taxon>
    </lineage>
</organism>
<gene>
    <name evidence="2" type="ORF">B5807_00993</name>
</gene>
<dbReference type="Proteomes" id="UP000193240">
    <property type="component" value="Unassembled WGS sequence"/>
</dbReference>
<evidence type="ECO:0000256" key="1">
    <source>
        <dbReference type="SAM" id="MobiDB-lite"/>
    </source>
</evidence>
<feature type="compositionally biased region" description="Polar residues" evidence="1">
    <location>
        <begin position="119"/>
        <end position="137"/>
    </location>
</feature>
<evidence type="ECO:0000313" key="2">
    <source>
        <dbReference type="EMBL" id="OSS54532.1"/>
    </source>
</evidence>
<feature type="compositionally biased region" description="Polar residues" evidence="1">
    <location>
        <begin position="283"/>
        <end position="292"/>
    </location>
</feature>
<feature type="region of interest" description="Disordered" evidence="1">
    <location>
        <begin position="277"/>
        <end position="304"/>
    </location>
</feature>